<comment type="subcellular location">
    <subcellularLocation>
        <location evidence="2">Chromosome</location>
        <location evidence="2">Telomere</location>
    </subcellularLocation>
    <subcellularLocation>
        <location evidence="1">Nucleus</location>
    </subcellularLocation>
</comment>
<evidence type="ECO:0000256" key="3">
    <source>
        <dbReference type="ARBA" id="ARBA00022454"/>
    </source>
</evidence>
<proteinExistence type="inferred from homology"/>
<accession>A0A3Q0G4A2</accession>
<keyword evidence="4" id="KW-0779">Telomere</keyword>
<comment type="similarity">
    <text evidence="7">Belongs to the TEN1 family.</text>
</comment>
<evidence type="ECO:0000256" key="2">
    <source>
        <dbReference type="ARBA" id="ARBA00004574"/>
    </source>
</evidence>
<keyword evidence="3" id="KW-0158">Chromosome</keyword>
<dbReference type="AlphaFoldDB" id="A0A3Q0G4A2"/>
<evidence type="ECO:0000256" key="4">
    <source>
        <dbReference type="ARBA" id="ARBA00022895"/>
    </source>
</evidence>
<evidence type="ECO:0000256" key="6">
    <source>
        <dbReference type="ARBA" id="ARBA00023242"/>
    </source>
</evidence>
<keyword evidence="6" id="KW-0539">Nucleus</keyword>
<dbReference type="GO" id="GO:1990879">
    <property type="term" value="C:CST complex"/>
    <property type="evidence" value="ECO:0007669"/>
    <property type="project" value="InterPro"/>
</dbReference>
<dbReference type="RefSeq" id="XP_025053245.1">
    <property type="nucleotide sequence ID" value="XM_025197460.1"/>
</dbReference>
<organism evidence="11 12">
    <name type="scientific">Alligator sinensis</name>
    <name type="common">Chinese alligator</name>
    <dbReference type="NCBI Taxonomy" id="38654"/>
    <lineage>
        <taxon>Eukaryota</taxon>
        <taxon>Metazoa</taxon>
        <taxon>Chordata</taxon>
        <taxon>Craniata</taxon>
        <taxon>Vertebrata</taxon>
        <taxon>Euteleostomi</taxon>
        <taxon>Archelosauria</taxon>
        <taxon>Archosauria</taxon>
        <taxon>Crocodylia</taxon>
        <taxon>Alligatoridae</taxon>
        <taxon>Alligatorinae</taxon>
        <taxon>Alligator</taxon>
    </lineage>
</organism>
<keyword evidence="5" id="KW-0238">DNA-binding</keyword>
<evidence type="ECO:0000256" key="5">
    <source>
        <dbReference type="ARBA" id="ARBA00023125"/>
    </source>
</evidence>
<evidence type="ECO:0000256" key="10">
    <source>
        <dbReference type="ARBA" id="ARBA00079840"/>
    </source>
</evidence>
<protein>
    <recommendedName>
        <fullName evidence="8">CST complex subunit TEN1</fullName>
    </recommendedName>
    <alternativeName>
        <fullName evidence="10">Protein telomeric pathways with STN1 homolog</fullName>
    </alternativeName>
    <alternativeName>
        <fullName evidence="9">Telomere length regulation protein TEN1 homolog</fullName>
    </alternativeName>
</protein>
<dbReference type="GeneID" id="102381289"/>
<dbReference type="Pfam" id="PF15490">
    <property type="entry name" value="Ten1_2"/>
    <property type="match status" value="1"/>
</dbReference>
<name>A0A3Q0G4A2_ALLSI</name>
<dbReference type="STRING" id="38654.A0A3Q0G4A2"/>
<dbReference type="GO" id="GO:0010521">
    <property type="term" value="F:telomerase inhibitor activity"/>
    <property type="evidence" value="ECO:0007669"/>
    <property type="project" value="TreeGrafter"/>
</dbReference>
<evidence type="ECO:0000256" key="7">
    <source>
        <dbReference type="ARBA" id="ARBA00061044"/>
    </source>
</evidence>
<reference evidence="12" key="1">
    <citation type="submission" date="2025-08" db="UniProtKB">
        <authorList>
            <consortium name="RefSeq"/>
        </authorList>
    </citation>
    <scope>IDENTIFICATION</scope>
</reference>
<dbReference type="InterPro" id="IPR029146">
    <property type="entry name" value="Ten1_animal_plant"/>
</dbReference>
<dbReference type="InterPro" id="IPR012340">
    <property type="entry name" value="NA-bd_OB-fold"/>
</dbReference>
<dbReference type="GO" id="GO:0003697">
    <property type="term" value="F:single-stranded DNA binding"/>
    <property type="evidence" value="ECO:0007669"/>
    <property type="project" value="InterPro"/>
</dbReference>
<dbReference type="Proteomes" id="UP000189705">
    <property type="component" value="Unplaced"/>
</dbReference>
<gene>
    <name evidence="12" type="primary">TEN1</name>
</gene>
<dbReference type="InParanoid" id="A0A3Q0G4A2"/>
<evidence type="ECO:0000256" key="9">
    <source>
        <dbReference type="ARBA" id="ARBA00078215"/>
    </source>
</evidence>
<evidence type="ECO:0000256" key="8">
    <source>
        <dbReference type="ARBA" id="ARBA00068173"/>
    </source>
</evidence>
<dbReference type="PANTHER" id="PTHR33905">
    <property type="entry name" value="CST COMPLEX SUBUNIT TEN1"/>
    <property type="match status" value="1"/>
</dbReference>
<evidence type="ECO:0000313" key="12">
    <source>
        <dbReference type="RefSeq" id="XP_025053245.1"/>
    </source>
</evidence>
<evidence type="ECO:0000256" key="1">
    <source>
        <dbReference type="ARBA" id="ARBA00004123"/>
    </source>
</evidence>
<evidence type="ECO:0000313" key="11">
    <source>
        <dbReference type="Proteomes" id="UP000189705"/>
    </source>
</evidence>
<dbReference type="Gene3D" id="2.40.50.140">
    <property type="entry name" value="Nucleic acid-binding proteins"/>
    <property type="match status" value="1"/>
</dbReference>
<dbReference type="PANTHER" id="PTHR33905:SF1">
    <property type="entry name" value="CST COMPLEX SUBUNIT TEN1"/>
    <property type="match status" value="1"/>
</dbReference>
<dbReference type="CTD" id="100134934"/>
<dbReference type="GO" id="GO:0042162">
    <property type="term" value="F:telomeric DNA binding"/>
    <property type="evidence" value="ECO:0007669"/>
    <property type="project" value="TreeGrafter"/>
</dbReference>
<keyword evidence="11" id="KW-1185">Reference proteome</keyword>
<dbReference type="GO" id="GO:0032211">
    <property type="term" value="P:negative regulation of telomere maintenance via telomerase"/>
    <property type="evidence" value="ECO:0007669"/>
    <property type="project" value="TreeGrafter"/>
</dbReference>
<sequence length="158" mass="17868">MHQWIHPYTSLSITSTPELVTTLKDLQQLCKMLPNPGIYYFPWEISSGPVRDGETLRTFGRLHCYDLAQSEAVLTAQCNSVQHQVRVCTKFVEPFQAQLGSLYVALGDMEQRDGEGPVLKARVLTCVEGMNLSMLEQAIREQRKYFQDRQGQVESGAS</sequence>
<dbReference type="FunFam" id="2.40.50.140:FF:000203">
    <property type="entry name" value="TEN1 subunit of CST complex"/>
    <property type="match status" value="1"/>
</dbReference>